<keyword evidence="13" id="KW-1185">Reference proteome</keyword>
<keyword evidence="11" id="KW-0812">Transmembrane</keyword>
<evidence type="ECO:0000256" key="7">
    <source>
        <dbReference type="ARBA" id="ARBA00023200"/>
    </source>
</evidence>
<dbReference type="InterPro" id="IPR002021">
    <property type="entry name" value="Paramyx_ncap"/>
</dbReference>
<feature type="transmembrane region" description="Helical" evidence="11">
    <location>
        <begin position="84"/>
        <end position="107"/>
    </location>
</feature>
<dbReference type="GO" id="GO:0003723">
    <property type="term" value="F:RNA binding"/>
    <property type="evidence" value="ECO:0007669"/>
    <property type="project" value="UniProtKB-KW"/>
</dbReference>
<comment type="subunit">
    <text evidence="9">Homomultimer; forms the nucleocapsid. Binds to the viral genomic RNA. N0 interacts with the phosphoprotein (via N-terminus); this interaction allows P to chaperon N0 to avoid N polymerization before encapsidation. Interacts as N-RNA template with the phosphoprotein (via C-terminus); this interaction positions the polymerase on the template.</text>
</comment>
<keyword evidence="7 9" id="KW-1035">Host cytoplasm</keyword>
<keyword evidence="2 9" id="KW-1139">Helical capsid protein</keyword>
<feature type="compositionally biased region" description="Pro residues" evidence="10">
    <location>
        <begin position="487"/>
        <end position="496"/>
    </location>
</feature>
<feature type="compositionally biased region" description="Basic and acidic residues" evidence="10">
    <location>
        <begin position="466"/>
        <end position="480"/>
    </location>
</feature>
<keyword evidence="8 9" id="KW-0687">Ribonucleoprotein</keyword>
<keyword evidence="4 9" id="KW-0946">Virion</keyword>
<evidence type="ECO:0000256" key="2">
    <source>
        <dbReference type="ARBA" id="ARBA00022497"/>
    </source>
</evidence>
<dbReference type="GO" id="GO:0019013">
    <property type="term" value="C:viral nucleocapsid"/>
    <property type="evidence" value="ECO:0007669"/>
    <property type="project" value="UniProtKB-KW"/>
</dbReference>
<keyword evidence="6 9" id="KW-0543">Viral nucleoprotein</keyword>
<organism evidence="12 13">
    <name type="scientific">Longquan Niviventer fulvescens jeilongvirus 1</name>
    <dbReference type="NCBI Taxonomy" id="2877481"/>
    <lineage>
        <taxon>Viruses</taxon>
        <taxon>Riboviria</taxon>
        <taxon>Orthornavirae</taxon>
        <taxon>Negarnaviricota</taxon>
        <taxon>Haploviricotina</taxon>
        <taxon>Monjiviricetes</taxon>
        <taxon>Mononegavirales</taxon>
        <taxon>Paramyxoviridae</taxon>
        <taxon>Orthoparamyxovirinae</taxon>
        <taxon>Jeilongvirus</taxon>
        <taxon>Jeilongvirus longquanense</taxon>
    </lineage>
</organism>
<dbReference type="Pfam" id="PF00973">
    <property type="entry name" value="Paramyxo_ncap"/>
    <property type="match status" value="1"/>
</dbReference>
<evidence type="ECO:0000256" key="10">
    <source>
        <dbReference type="SAM" id="MobiDB-lite"/>
    </source>
</evidence>
<sequence length="562" mass="62989">MILKVMTNKILGTKFVPLGVGVGYSKMSRLGSILDDFRSFKNNPPKRSGLATPLQGLRKNVVVPVPVMKEPAKRFNFMTMCLQLVWSARSSASFITGALMGLLSMFAENPGSMIRSLVNDPDIDVQLAEVVDVTNDRVILATRGRGMEKYEKEIYAMADAKPEGEDASYPYQNRDYFRILPKSTEDLQIAIQTVTAQIWILLTKAVTAMDTARDSESRRWIKYEQQRRADADYKLLDGWLNVARLRIASDLAVRRYMVEILINANKAPAPKARVLELICDIGNYVSEAGMAGFFLTIKYGIETKYPALALNELQADLATVLGLMKCYIELGERAPFMVILEDSVQTKFSPGAYPLLWSYAMGVGCVLDRAVNNLNYSRNYLEQNFYNLGIAMVEKMEGSVNRQITQDLGLTEEQIAEVKEIVRQEADGTSGSMRQGPRKAQSSGRFDPGEAEPVVQFSDEEDDEEERRRAEFKKQEEARRAALKRPPGQPFNPIPPPRKEKSRDQSKTDKSDTKNMKNQIAGILKSKGKPESDPRDNEGITSTESSVQNQNPKTDDMSAINE</sequence>
<dbReference type="GO" id="GO:0030430">
    <property type="term" value="C:host cell cytoplasm"/>
    <property type="evidence" value="ECO:0007669"/>
    <property type="project" value="UniProtKB-SubCell"/>
</dbReference>
<proteinExistence type="inferred from homology"/>
<reference evidence="12 13" key="1">
    <citation type="submission" date="2021-05" db="EMBL/GenBank/DDBJ databases">
        <title>Comparation of mammalian active virome structures and with host-virus interactions in sympatric communities.</title>
        <authorList>
            <person name="Tan Z."/>
            <person name="Nie F.-Y."/>
            <person name="Zhang Y.-Z."/>
        </authorList>
    </citation>
    <scope>NUCLEOTIDE SEQUENCE [LARGE SCALE GENOMIC DNA]</scope>
    <source>
        <strain evidence="12">LQS_zhenmao</strain>
    </source>
</reference>
<keyword evidence="11" id="KW-0472">Membrane</keyword>
<evidence type="ECO:0000256" key="11">
    <source>
        <dbReference type="SAM" id="Phobius"/>
    </source>
</evidence>
<evidence type="ECO:0000256" key="1">
    <source>
        <dbReference type="ARBA" id="ARBA00007642"/>
    </source>
</evidence>
<evidence type="ECO:0000256" key="5">
    <source>
        <dbReference type="ARBA" id="ARBA00022884"/>
    </source>
</evidence>
<evidence type="ECO:0000256" key="3">
    <source>
        <dbReference type="ARBA" id="ARBA00022561"/>
    </source>
</evidence>
<dbReference type="GO" id="GO:1990904">
    <property type="term" value="C:ribonucleoprotein complex"/>
    <property type="evidence" value="ECO:0007669"/>
    <property type="project" value="UniProtKB-KW"/>
</dbReference>
<keyword evidence="11" id="KW-1133">Transmembrane helix</keyword>
<dbReference type="Proteomes" id="UP001253567">
    <property type="component" value="Segment"/>
</dbReference>
<evidence type="ECO:0000313" key="13">
    <source>
        <dbReference type="Proteomes" id="UP001253567"/>
    </source>
</evidence>
<comment type="function">
    <text evidence="9">Forms the helical nucleocapsid (NC), protecting the genome from nucleases.</text>
</comment>
<evidence type="ECO:0000256" key="4">
    <source>
        <dbReference type="ARBA" id="ARBA00022844"/>
    </source>
</evidence>
<name>A0AAE9BU60_9MONO</name>
<evidence type="ECO:0000256" key="9">
    <source>
        <dbReference type="RuleBase" id="RU361245"/>
    </source>
</evidence>
<dbReference type="GO" id="GO:0005198">
    <property type="term" value="F:structural molecule activity"/>
    <property type="evidence" value="ECO:0007669"/>
    <property type="project" value="InterPro"/>
</dbReference>
<feature type="compositionally biased region" description="Basic and acidic residues" evidence="10">
    <location>
        <begin position="528"/>
        <end position="538"/>
    </location>
</feature>
<dbReference type="EMBL" id="MZ328279">
    <property type="protein sequence ID" value="UBB42299.1"/>
    <property type="molecule type" value="Viral_cRNA"/>
</dbReference>
<dbReference type="GO" id="GO:0019029">
    <property type="term" value="C:helical viral capsid"/>
    <property type="evidence" value="ECO:0007669"/>
    <property type="project" value="UniProtKB-KW"/>
</dbReference>
<feature type="compositionally biased region" description="Polar residues" evidence="10">
    <location>
        <begin position="539"/>
        <end position="552"/>
    </location>
</feature>
<keyword evidence="5 9" id="KW-0694">RNA-binding</keyword>
<comment type="subcellular location">
    <subcellularLocation>
        <location evidence="9">Virion</location>
    </subcellularLocation>
    <subcellularLocation>
        <location evidence="9">Host cytoplasm</location>
    </subcellularLocation>
</comment>
<comment type="similarity">
    <text evidence="1 9">Belongs to the paramyxoviruses nucleocapsid family.</text>
</comment>
<evidence type="ECO:0000256" key="6">
    <source>
        <dbReference type="ARBA" id="ARBA00023086"/>
    </source>
</evidence>
<feature type="compositionally biased region" description="Basic and acidic residues" evidence="10">
    <location>
        <begin position="497"/>
        <end position="515"/>
    </location>
</feature>
<accession>A0AAE9BU60</accession>
<feature type="region of interest" description="Disordered" evidence="10">
    <location>
        <begin position="423"/>
        <end position="562"/>
    </location>
</feature>
<evidence type="ECO:0000313" key="12">
    <source>
        <dbReference type="EMBL" id="UBB42299.1"/>
    </source>
</evidence>
<evidence type="ECO:0000256" key="8">
    <source>
        <dbReference type="ARBA" id="ARBA00023274"/>
    </source>
</evidence>
<keyword evidence="3 9" id="KW-0167">Capsid protein</keyword>
<protein>
    <recommendedName>
        <fullName evidence="9">Nucleocapsid</fullName>
    </recommendedName>
    <alternativeName>
        <fullName evidence="9">Nucleocapsid protein</fullName>
    </alternativeName>
</protein>